<organism evidence="9 10">
    <name type="scientific">Tegillarca granosa</name>
    <name type="common">Malaysian cockle</name>
    <name type="synonym">Anadara granosa</name>
    <dbReference type="NCBI Taxonomy" id="220873"/>
    <lineage>
        <taxon>Eukaryota</taxon>
        <taxon>Metazoa</taxon>
        <taxon>Spiralia</taxon>
        <taxon>Lophotrochozoa</taxon>
        <taxon>Mollusca</taxon>
        <taxon>Bivalvia</taxon>
        <taxon>Autobranchia</taxon>
        <taxon>Pteriomorphia</taxon>
        <taxon>Arcoida</taxon>
        <taxon>Arcoidea</taxon>
        <taxon>Arcidae</taxon>
        <taxon>Tegillarca</taxon>
    </lineage>
</organism>
<sequence>MNLNSFENIRIKMALESDTHAISRRKALKVSVAALCAEVGFEKTEESAIETLTEMLQSFLSEVGKSSRAFAELAGRTEGMMTDVVMSLIEMGQRIDSIPAHAKRSSKSVLLPPNHCSAPPTLKTLQAGDKQKRPSHVPDYLPQFPDPHTYIRSSTQKAPVTDYQIIREKAASQKRDVERALTRFIAKTGETQSLFKDDTGAFPLIAVKPSPFPYLDALLPKDQDLDAQEPTEVQITEKKKRRQDLDGESIGSGDQTVDNDSIDNPYLRPVKMYRYKKK</sequence>
<dbReference type="InterPro" id="IPR037818">
    <property type="entry name" value="TAF8"/>
</dbReference>
<keyword evidence="5" id="KW-0804">Transcription</keyword>
<evidence type="ECO:0000256" key="7">
    <source>
        <dbReference type="SAM" id="MobiDB-lite"/>
    </source>
</evidence>
<proteinExistence type="inferred from homology"/>
<gene>
    <name evidence="9" type="ORF">KUTeg_023059</name>
</gene>
<protein>
    <recommendedName>
        <fullName evidence="3">Transcription initiation factor TFIID subunit 8</fullName>
    </recommendedName>
</protein>
<evidence type="ECO:0000313" key="9">
    <source>
        <dbReference type="EMBL" id="KAJ8298999.1"/>
    </source>
</evidence>
<feature type="domain" description="Bromodomain associated" evidence="8">
    <location>
        <begin position="21"/>
        <end position="97"/>
    </location>
</feature>
<evidence type="ECO:0000313" key="10">
    <source>
        <dbReference type="Proteomes" id="UP001217089"/>
    </source>
</evidence>
<dbReference type="InterPro" id="IPR019473">
    <property type="entry name" value="TFIID_su8_C"/>
</dbReference>
<dbReference type="CDD" id="cd22918">
    <property type="entry name" value="HFD_TAF8"/>
    <property type="match status" value="1"/>
</dbReference>
<dbReference type="InterPro" id="IPR009072">
    <property type="entry name" value="Histone-fold"/>
</dbReference>
<keyword evidence="10" id="KW-1185">Reference proteome</keyword>
<accession>A0ABQ9E0J2</accession>
<dbReference type="InterPro" id="IPR006565">
    <property type="entry name" value="BTP"/>
</dbReference>
<comment type="similarity">
    <text evidence="2">Belongs to the TAF8 family.</text>
</comment>
<evidence type="ECO:0000259" key="8">
    <source>
        <dbReference type="SMART" id="SM00576"/>
    </source>
</evidence>
<dbReference type="PANTHER" id="PTHR46469">
    <property type="entry name" value="TRANSCRIPTION INITIATION FACTOR TFIID SUBUNIT 8"/>
    <property type="match status" value="1"/>
</dbReference>
<dbReference type="SUPFAM" id="SSF47113">
    <property type="entry name" value="Histone-fold"/>
    <property type="match status" value="1"/>
</dbReference>
<feature type="region of interest" description="Disordered" evidence="7">
    <location>
        <begin position="221"/>
        <end position="265"/>
    </location>
</feature>
<evidence type="ECO:0000256" key="3">
    <source>
        <dbReference type="ARBA" id="ARBA00017307"/>
    </source>
</evidence>
<name>A0ABQ9E0J2_TEGGR</name>
<dbReference type="Pfam" id="PF10406">
    <property type="entry name" value="TAF8_C"/>
    <property type="match status" value="1"/>
</dbReference>
<dbReference type="Proteomes" id="UP001217089">
    <property type="component" value="Unassembled WGS sequence"/>
</dbReference>
<evidence type="ECO:0000256" key="4">
    <source>
        <dbReference type="ARBA" id="ARBA00023015"/>
    </source>
</evidence>
<reference evidence="9 10" key="1">
    <citation type="submission" date="2022-12" db="EMBL/GenBank/DDBJ databases">
        <title>Chromosome-level genome of Tegillarca granosa.</title>
        <authorList>
            <person name="Kim J."/>
        </authorList>
    </citation>
    <scope>NUCLEOTIDE SEQUENCE [LARGE SCALE GENOMIC DNA]</scope>
    <source>
        <strain evidence="9">Teg-2019</strain>
        <tissue evidence="9">Adductor muscle</tissue>
    </source>
</reference>
<keyword evidence="6" id="KW-0539">Nucleus</keyword>
<dbReference type="PANTHER" id="PTHR46469:SF1">
    <property type="entry name" value="TRANSCRIPTION INITIATION FACTOR TFIID SUBUNIT 8"/>
    <property type="match status" value="1"/>
</dbReference>
<dbReference type="SMART" id="SM00576">
    <property type="entry name" value="BTP"/>
    <property type="match status" value="1"/>
</dbReference>
<comment type="caution">
    <text evidence="9">The sequence shown here is derived from an EMBL/GenBank/DDBJ whole genome shotgun (WGS) entry which is preliminary data.</text>
</comment>
<dbReference type="Gene3D" id="1.10.20.10">
    <property type="entry name" value="Histone, subunit A"/>
    <property type="match status" value="1"/>
</dbReference>
<evidence type="ECO:0000256" key="5">
    <source>
        <dbReference type="ARBA" id="ARBA00023163"/>
    </source>
</evidence>
<evidence type="ECO:0000256" key="2">
    <source>
        <dbReference type="ARBA" id="ARBA00008767"/>
    </source>
</evidence>
<dbReference type="Pfam" id="PF07524">
    <property type="entry name" value="Bromo_TP"/>
    <property type="match status" value="1"/>
</dbReference>
<dbReference type="EMBL" id="JARBDR010000921">
    <property type="protein sequence ID" value="KAJ8298999.1"/>
    <property type="molecule type" value="Genomic_DNA"/>
</dbReference>
<comment type="subcellular location">
    <subcellularLocation>
        <location evidence="1">Nucleus</location>
    </subcellularLocation>
</comment>
<evidence type="ECO:0000256" key="1">
    <source>
        <dbReference type="ARBA" id="ARBA00004123"/>
    </source>
</evidence>
<evidence type="ECO:0000256" key="6">
    <source>
        <dbReference type="ARBA" id="ARBA00023242"/>
    </source>
</evidence>
<dbReference type="CDD" id="cd08049">
    <property type="entry name" value="TAF8"/>
    <property type="match status" value="1"/>
</dbReference>
<keyword evidence="4" id="KW-0805">Transcription regulation</keyword>